<dbReference type="Pfam" id="PF10418">
    <property type="entry name" value="DHODB_Fe-S_bind"/>
    <property type="match status" value="1"/>
</dbReference>
<dbReference type="InterPro" id="IPR039261">
    <property type="entry name" value="FNR_nucleotide-bd"/>
</dbReference>
<dbReference type="SUPFAM" id="SSF63380">
    <property type="entry name" value="Riboflavin synthase domain-like"/>
    <property type="match status" value="1"/>
</dbReference>
<dbReference type="InterPro" id="IPR019480">
    <property type="entry name" value="Dihydroorotate_DH_Fe-S-bd"/>
</dbReference>
<dbReference type="EMBL" id="FMXO01000012">
    <property type="protein sequence ID" value="SDB44579.1"/>
    <property type="molecule type" value="Genomic_DNA"/>
</dbReference>
<dbReference type="SUPFAM" id="SSF52343">
    <property type="entry name" value="Ferredoxin reductase-like, C-terminal NADP-linked domain"/>
    <property type="match status" value="1"/>
</dbReference>
<reference evidence="2 3" key="1">
    <citation type="submission" date="2016-10" db="EMBL/GenBank/DDBJ databases">
        <authorList>
            <person name="de Groot N.N."/>
        </authorList>
    </citation>
    <scope>NUCLEOTIDE SEQUENCE [LARGE SCALE GENOMIC DNA]</scope>
    <source>
        <strain evidence="2 3">ASO4-2</strain>
    </source>
</reference>
<evidence type="ECO:0000313" key="2">
    <source>
        <dbReference type="EMBL" id="SDB44579.1"/>
    </source>
</evidence>
<dbReference type="InterPro" id="IPR037117">
    <property type="entry name" value="Dihydroorotate_DH_ele_sf"/>
</dbReference>
<evidence type="ECO:0000259" key="1">
    <source>
        <dbReference type="PROSITE" id="PS51384"/>
    </source>
</evidence>
<proteinExistence type="predicted"/>
<dbReference type="STRING" id="617002.SAMN05660653_02140"/>
<dbReference type="Gene3D" id="2.10.240.10">
    <property type="entry name" value="Dihydroorotate dehydrogenase, electron transfer subunit"/>
    <property type="match status" value="1"/>
</dbReference>
<evidence type="ECO:0000313" key="3">
    <source>
        <dbReference type="Proteomes" id="UP000198771"/>
    </source>
</evidence>
<dbReference type="PANTHER" id="PTHR43513">
    <property type="entry name" value="DIHYDROOROTATE DEHYDROGENASE B (NAD(+)), ELECTRON TRANSFER SUBUNIT"/>
    <property type="match status" value="1"/>
</dbReference>
<dbReference type="InterPro" id="IPR050353">
    <property type="entry name" value="PyrK_electron_transfer"/>
</dbReference>
<dbReference type="GO" id="GO:0016491">
    <property type="term" value="F:oxidoreductase activity"/>
    <property type="evidence" value="ECO:0007669"/>
    <property type="project" value="InterPro"/>
</dbReference>
<sequence length="291" mass="31876">MSDFILAEQADTAIPPTSGCIETTVVDLTRTDSAHDLENSLWLLDLQLPASFCEGKGWQPGQFVMIRPVSWSFEPLWARPFSICMAGNGILRIFFQVVGRGTRAMTKLEPGEQVVVWGPLGNAFSVEPDTPTLLLAGGIGLAPFIGYAWSHPQPDLLFLLLGHRPSVSGYPLHLLPESIARETARQKCEEDIACFVRDLESRIAEYARINGLILACGPHPFLRAVQTMAMQYRARAQLSLENRMACGIGACLGCVTNIAGQELPVKVCTQGPIFRAEDVKLEQAVIDRVKA</sequence>
<accession>A0A1G6DHJ3</accession>
<organism evidence="2 3">
    <name type="scientific">Desulfonatronum thiosulfatophilum</name>
    <dbReference type="NCBI Taxonomy" id="617002"/>
    <lineage>
        <taxon>Bacteria</taxon>
        <taxon>Pseudomonadati</taxon>
        <taxon>Thermodesulfobacteriota</taxon>
        <taxon>Desulfovibrionia</taxon>
        <taxon>Desulfovibrionales</taxon>
        <taxon>Desulfonatronaceae</taxon>
        <taxon>Desulfonatronum</taxon>
    </lineage>
</organism>
<dbReference type="Proteomes" id="UP000198771">
    <property type="component" value="Unassembled WGS sequence"/>
</dbReference>
<dbReference type="InterPro" id="IPR017938">
    <property type="entry name" value="Riboflavin_synthase-like_b-brl"/>
</dbReference>
<dbReference type="RefSeq" id="WP_092121279.1">
    <property type="nucleotide sequence ID" value="NZ_FMXO01000012.1"/>
</dbReference>
<dbReference type="PANTHER" id="PTHR43513:SF3">
    <property type="entry name" value="DIHYDROOROTATE DEHYDROGENASE B (NAD(+)), ELECTRON TRANSFER SUBUNIT-RELATED"/>
    <property type="match status" value="1"/>
</dbReference>
<dbReference type="InterPro" id="IPR017927">
    <property type="entry name" value="FAD-bd_FR_type"/>
</dbReference>
<gene>
    <name evidence="2" type="ORF">SAMN05660653_02140</name>
</gene>
<dbReference type="OrthoDB" id="9796486at2"/>
<dbReference type="AlphaFoldDB" id="A0A1G6DHJ3"/>
<keyword evidence="3" id="KW-1185">Reference proteome</keyword>
<dbReference type="Gene3D" id="2.40.30.10">
    <property type="entry name" value="Translation factors"/>
    <property type="match status" value="1"/>
</dbReference>
<protein>
    <submittedName>
        <fullName evidence="2">Dihydroorotate oxidase B, electron transfer subunit</fullName>
    </submittedName>
</protein>
<feature type="domain" description="FAD-binding FR-type" evidence="1">
    <location>
        <begin position="18"/>
        <end position="126"/>
    </location>
</feature>
<dbReference type="PROSITE" id="PS51384">
    <property type="entry name" value="FAD_FR"/>
    <property type="match status" value="1"/>
</dbReference>
<name>A0A1G6DHJ3_9BACT</name>